<evidence type="ECO:0000259" key="1">
    <source>
        <dbReference type="Pfam" id="PF09995"/>
    </source>
</evidence>
<dbReference type="Pfam" id="PF09995">
    <property type="entry name" value="MPAB_Lcp_cat"/>
    <property type="match status" value="1"/>
</dbReference>
<dbReference type="AlphaFoldDB" id="I3CC79"/>
<dbReference type="InterPro" id="IPR018713">
    <property type="entry name" value="MPAB/Lcp_cat_dom"/>
</dbReference>
<dbReference type="Proteomes" id="UP000005744">
    <property type="component" value="Unassembled WGS sequence"/>
</dbReference>
<proteinExistence type="predicted"/>
<dbReference type="GO" id="GO:0016491">
    <property type="term" value="F:oxidoreductase activity"/>
    <property type="evidence" value="ECO:0007669"/>
    <property type="project" value="InterPro"/>
</dbReference>
<dbReference type="RefSeq" id="WP_002682955.1">
    <property type="nucleotide sequence ID" value="NZ_JH600070.1"/>
</dbReference>
<protein>
    <recommendedName>
        <fullName evidence="1">ER-bound oxygenase mpaB/mpaB'/Rubber oxygenase catalytic domain-containing protein</fullName>
    </recommendedName>
</protein>
<dbReference type="OrthoDB" id="5498485at2"/>
<accession>I3CC79</accession>
<sequence length="257" mass="30593">MQNDYFGSDITRKIWGDVENILLIYVGTAAEFPLTRENHWMFANLRFTENPQQRFINTFLYNQTLFFSPKQQTPQILSAIRAIHQRLEAAQETSISNKAFIEVLSMLVEYGIQGYQYLNAKPLTDKAINSYYQDMYAIAQGLHIQDFPADYVQFCTYRAKHRTNQLMNNAYTARFYQVYRDDLGSWRYWILCQFQAYFAHPQIANLLGLKRNPLFYLAYKLYPYCRNTWLLRLILRLLLKPDVVHTLTRFQHHTHTP</sequence>
<feature type="domain" description="ER-bound oxygenase mpaB/mpaB'/Rubber oxygenase catalytic" evidence="1">
    <location>
        <begin position="46"/>
        <end position="212"/>
    </location>
</feature>
<dbReference type="eggNOG" id="COG3662">
    <property type="taxonomic scope" value="Bacteria"/>
</dbReference>
<dbReference type="HOGENOM" id="CLU_1061329_0_0_6"/>
<evidence type="ECO:0000313" key="2">
    <source>
        <dbReference type="EMBL" id="EIJ41222.1"/>
    </source>
</evidence>
<keyword evidence="3" id="KW-1185">Reference proteome</keyword>
<name>I3CC79_9GAMM</name>
<dbReference type="EMBL" id="JH600070">
    <property type="protein sequence ID" value="EIJ41222.1"/>
    <property type="molecule type" value="Genomic_DNA"/>
</dbReference>
<dbReference type="STRING" id="395493.BegalDRAFT_0301"/>
<evidence type="ECO:0000313" key="3">
    <source>
        <dbReference type="Proteomes" id="UP000005744"/>
    </source>
</evidence>
<organism evidence="2 3">
    <name type="scientific">Beggiatoa alba B18LD</name>
    <dbReference type="NCBI Taxonomy" id="395493"/>
    <lineage>
        <taxon>Bacteria</taxon>
        <taxon>Pseudomonadati</taxon>
        <taxon>Pseudomonadota</taxon>
        <taxon>Gammaproteobacteria</taxon>
        <taxon>Thiotrichales</taxon>
        <taxon>Thiotrichaceae</taxon>
        <taxon>Beggiatoa</taxon>
    </lineage>
</organism>
<gene>
    <name evidence="2" type="ORF">BegalDRAFT_0301</name>
</gene>
<reference evidence="2 3" key="1">
    <citation type="submission" date="2011-11" db="EMBL/GenBank/DDBJ databases">
        <title>Improved High-Quality Draft sequence of Beggiatoa alba B18lD.</title>
        <authorList>
            <consortium name="US DOE Joint Genome Institute"/>
            <person name="Lucas S."/>
            <person name="Han J."/>
            <person name="Lapidus A."/>
            <person name="Cheng J.-F."/>
            <person name="Goodwin L."/>
            <person name="Pitluck S."/>
            <person name="Peters L."/>
            <person name="Mikhailova N."/>
            <person name="Held B."/>
            <person name="Detter J.C."/>
            <person name="Han C."/>
            <person name="Tapia R."/>
            <person name="Land M."/>
            <person name="Hauser L."/>
            <person name="Kyrpides N."/>
            <person name="Ivanova N."/>
            <person name="Pagani I."/>
            <person name="Samuel K."/>
            <person name="Teske A."/>
            <person name="Mueller J."/>
            <person name="Woyke T."/>
        </authorList>
    </citation>
    <scope>NUCLEOTIDE SEQUENCE [LARGE SCALE GENOMIC DNA]</scope>
    <source>
        <strain evidence="2 3">B18LD</strain>
    </source>
</reference>